<keyword evidence="2" id="KW-1185">Reference proteome</keyword>
<gene>
    <name evidence="1" type="ORF">AXF42_Ash019238</name>
</gene>
<name>A0A2I0A2Z4_9ASPA</name>
<reference evidence="1 2" key="1">
    <citation type="journal article" date="2017" name="Nature">
        <title>The Apostasia genome and the evolution of orchids.</title>
        <authorList>
            <person name="Zhang G.Q."/>
            <person name="Liu K.W."/>
            <person name="Li Z."/>
            <person name="Lohaus R."/>
            <person name="Hsiao Y.Y."/>
            <person name="Niu S.C."/>
            <person name="Wang J.Y."/>
            <person name="Lin Y.C."/>
            <person name="Xu Q."/>
            <person name="Chen L.J."/>
            <person name="Yoshida K."/>
            <person name="Fujiwara S."/>
            <person name="Wang Z.W."/>
            <person name="Zhang Y.Q."/>
            <person name="Mitsuda N."/>
            <person name="Wang M."/>
            <person name="Liu G.H."/>
            <person name="Pecoraro L."/>
            <person name="Huang H.X."/>
            <person name="Xiao X.J."/>
            <person name="Lin M."/>
            <person name="Wu X.Y."/>
            <person name="Wu W.L."/>
            <person name="Chen Y.Y."/>
            <person name="Chang S.B."/>
            <person name="Sakamoto S."/>
            <person name="Ohme-Takagi M."/>
            <person name="Yagi M."/>
            <person name="Zeng S.J."/>
            <person name="Shen C.Y."/>
            <person name="Yeh C.M."/>
            <person name="Luo Y.B."/>
            <person name="Tsai W.C."/>
            <person name="Van de Peer Y."/>
            <person name="Liu Z.J."/>
        </authorList>
    </citation>
    <scope>NUCLEOTIDE SEQUENCE [LARGE SCALE GENOMIC DNA]</scope>
    <source>
        <strain evidence="2">cv. Shenzhen</strain>
        <tissue evidence="1">Stem</tissue>
    </source>
</reference>
<dbReference type="EMBL" id="KZ452036">
    <property type="protein sequence ID" value="PKA49922.1"/>
    <property type="molecule type" value="Genomic_DNA"/>
</dbReference>
<evidence type="ECO:0000313" key="1">
    <source>
        <dbReference type="EMBL" id="PKA49922.1"/>
    </source>
</evidence>
<accession>A0A2I0A2Z4</accession>
<dbReference type="AlphaFoldDB" id="A0A2I0A2Z4"/>
<proteinExistence type="predicted"/>
<sequence length="52" mass="6011">MFNYSSDGRWLRRKKKTASVERKSVPMAATEEKKKPLSAVILGQISINIPWY</sequence>
<dbReference type="Proteomes" id="UP000236161">
    <property type="component" value="Unassembled WGS sequence"/>
</dbReference>
<organism evidence="1 2">
    <name type="scientific">Apostasia shenzhenica</name>
    <dbReference type="NCBI Taxonomy" id="1088818"/>
    <lineage>
        <taxon>Eukaryota</taxon>
        <taxon>Viridiplantae</taxon>
        <taxon>Streptophyta</taxon>
        <taxon>Embryophyta</taxon>
        <taxon>Tracheophyta</taxon>
        <taxon>Spermatophyta</taxon>
        <taxon>Magnoliopsida</taxon>
        <taxon>Liliopsida</taxon>
        <taxon>Asparagales</taxon>
        <taxon>Orchidaceae</taxon>
        <taxon>Apostasioideae</taxon>
        <taxon>Apostasia</taxon>
    </lineage>
</organism>
<protein>
    <submittedName>
        <fullName evidence="1">Uncharacterized protein</fullName>
    </submittedName>
</protein>
<evidence type="ECO:0000313" key="2">
    <source>
        <dbReference type="Proteomes" id="UP000236161"/>
    </source>
</evidence>